<feature type="compositionally biased region" description="Basic and acidic residues" evidence="2">
    <location>
        <begin position="745"/>
        <end position="754"/>
    </location>
</feature>
<comment type="caution">
    <text evidence="4">The sequence shown here is derived from an EMBL/GenBank/DDBJ whole genome shotgun (WGS) entry which is preliminary data.</text>
</comment>
<evidence type="ECO:0000256" key="1">
    <source>
        <dbReference type="SAM" id="Coils"/>
    </source>
</evidence>
<evidence type="ECO:0000259" key="3">
    <source>
        <dbReference type="Pfam" id="PF00078"/>
    </source>
</evidence>
<dbReference type="AlphaFoldDB" id="A0A1Q9BVI2"/>
<keyword evidence="5" id="KW-1185">Reference proteome</keyword>
<keyword evidence="1" id="KW-0175">Coiled coil</keyword>
<feature type="region of interest" description="Disordered" evidence="2">
    <location>
        <begin position="734"/>
        <end position="781"/>
    </location>
</feature>
<feature type="compositionally biased region" description="Polar residues" evidence="2">
    <location>
        <begin position="734"/>
        <end position="744"/>
    </location>
</feature>
<evidence type="ECO:0000256" key="2">
    <source>
        <dbReference type="SAM" id="MobiDB-lite"/>
    </source>
</evidence>
<sequence length="1002" mass="112305">MLRNQALVAPGIEVGGTLCEIFRSATYAHTKGKSQIDFVITRRLDAHPVSRQARPLPDAGLFEWRGGGRHLPLSVCVPARRFMPDCSAAAQVKTSFDLAQLREAVGAGSAQAVAFGEEVRRSLVGARIDTPQALNEHVLPILARHFPRYWRLLVIYQREAREAKRASRALRKQYLRDELRQAENAYQRGDQKGLFEVMRRLAPKQRKAKVQLRGEDGRILSNAEELRVFTEYCRGLFSQGRCVATSSLLGQPFKLEADALEQHMRKLSIYKAVPAHTLPPAVWKLCRQALAPVLVQLADQAWQLRPRAPPLWCDSWLVWLNKVGKQGRSPDELRPIALQDTGGKIIARHLATLLKPSVIRALRAYPQFAYYPGRCLASALARVTAHCDHIRHMLKENRSDLYTRRLGKKALPCYGGLMMALDLSKAFDRVSRSDLDLAMRQAQVDDDLRVIILQWHDSVHYHLRVHTHQDSVHCTTGVRQGCCLAPYLWALLSCSILTQIAERTDSKWVQFLLNAYADDVHEAWEVTSLADLQWFEHCVIATFAVLKSFRMIINEGGEICLPLAKRMTYLGTVLSYEGYGKSGGLVMSLVDTAGDIMRNDGAPPEAVISGRDGLKVNNAESSLPLARRAQVKSACLRDGWQLKFTQGAFILKSGSGFKQKSHLSAKSWLESQFRLVVGVAQWSRGHRSTHTSALLLGKLASLGGFLLMAQMAVEDEMSTMWGHVLPSLLTPSAQAGERMQSQNEGAKRKQDHQGKRPQGKGTGKGRGRQRGNGADNHQGRMATQQPDLLDLLIKLVLRHEAFLGRLQQDMVYIFTFKNQPNAPDSLLPVLYKVSQEWREKYQTNPSSLDRSLRVTILLCLLTELLQRHRRLEDAGAEEALKAIKGAGWMSEDGKWVHQVWNHAEAKLVTDEARGTMTLAEGTEHIRTMLQLLAQPEILLKFAATRPLAQEMSGHQISFICELSLRHPAADRMYTMMGKLVGNAMLHLVGLRIQSPRGVSSFF</sequence>
<gene>
    <name evidence="4" type="ORF">AK812_SmicGene45676</name>
</gene>
<dbReference type="PANTHER" id="PTHR19446">
    <property type="entry name" value="REVERSE TRANSCRIPTASES"/>
    <property type="match status" value="1"/>
</dbReference>
<dbReference type="InterPro" id="IPR000477">
    <property type="entry name" value="RT_dom"/>
</dbReference>
<proteinExistence type="predicted"/>
<reference evidence="4 5" key="1">
    <citation type="submission" date="2016-02" db="EMBL/GenBank/DDBJ databases">
        <title>Genome analysis of coral dinoflagellate symbionts highlights evolutionary adaptations to a symbiotic lifestyle.</title>
        <authorList>
            <person name="Aranda M."/>
            <person name="Li Y."/>
            <person name="Liew Y.J."/>
            <person name="Baumgarten S."/>
            <person name="Simakov O."/>
            <person name="Wilson M."/>
            <person name="Piel J."/>
            <person name="Ashoor H."/>
            <person name="Bougouffa S."/>
            <person name="Bajic V.B."/>
            <person name="Ryu T."/>
            <person name="Ravasi T."/>
            <person name="Bayer T."/>
            <person name="Micklem G."/>
            <person name="Kim H."/>
            <person name="Bhak J."/>
            <person name="Lajeunesse T.C."/>
            <person name="Voolstra C.R."/>
        </authorList>
    </citation>
    <scope>NUCLEOTIDE SEQUENCE [LARGE SCALE GENOMIC DNA]</scope>
    <source>
        <strain evidence="4 5">CCMP2467</strain>
    </source>
</reference>
<name>A0A1Q9BVI2_SYMMI</name>
<feature type="domain" description="Reverse transcriptase" evidence="3">
    <location>
        <begin position="326"/>
        <end position="554"/>
    </location>
</feature>
<organism evidence="4 5">
    <name type="scientific">Symbiodinium microadriaticum</name>
    <name type="common">Dinoflagellate</name>
    <name type="synonym">Zooxanthella microadriatica</name>
    <dbReference type="NCBI Taxonomy" id="2951"/>
    <lineage>
        <taxon>Eukaryota</taxon>
        <taxon>Sar</taxon>
        <taxon>Alveolata</taxon>
        <taxon>Dinophyceae</taxon>
        <taxon>Suessiales</taxon>
        <taxon>Symbiodiniaceae</taxon>
        <taxon>Symbiodinium</taxon>
    </lineage>
</organism>
<dbReference type="OrthoDB" id="421164at2759"/>
<dbReference type="Proteomes" id="UP000186817">
    <property type="component" value="Unassembled WGS sequence"/>
</dbReference>
<dbReference type="Pfam" id="PF00078">
    <property type="entry name" value="RVT_1"/>
    <property type="match status" value="1"/>
</dbReference>
<feature type="compositionally biased region" description="Basic residues" evidence="2">
    <location>
        <begin position="755"/>
        <end position="769"/>
    </location>
</feature>
<evidence type="ECO:0000313" key="4">
    <source>
        <dbReference type="EMBL" id="OLP74708.1"/>
    </source>
</evidence>
<protein>
    <recommendedName>
        <fullName evidence="3">Reverse transcriptase domain-containing protein</fullName>
    </recommendedName>
</protein>
<evidence type="ECO:0000313" key="5">
    <source>
        <dbReference type="Proteomes" id="UP000186817"/>
    </source>
</evidence>
<feature type="coiled-coil region" evidence="1">
    <location>
        <begin position="153"/>
        <end position="192"/>
    </location>
</feature>
<accession>A0A1Q9BVI2</accession>
<dbReference type="EMBL" id="LSRX01003316">
    <property type="protein sequence ID" value="OLP74708.1"/>
    <property type="molecule type" value="Genomic_DNA"/>
</dbReference>